<dbReference type="InterPro" id="IPR017927">
    <property type="entry name" value="FAD-bd_FR_type"/>
</dbReference>
<evidence type="ECO:0000256" key="18">
    <source>
        <dbReference type="SAM" id="SignalP"/>
    </source>
</evidence>
<evidence type="ECO:0000256" key="8">
    <source>
        <dbReference type="ARBA" id="ARBA00022827"/>
    </source>
</evidence>
<dbReference type="GO" id="GO:0015677">
    <property type="term" value="P:copper ion import"/>
    <property type="evidence" value="ECO:0007669"/>
    <property type="project" value="TreeGrafter"/>
</dbReference>
<dbReference type="AlphaFoldDB" id="A0A8J5V5D1"/>
<dbReference type="EMBL" id="JAGSYN010000045">
    <property type="protein sequence ID" value="KAG7665914.1"/>
    <property type="molecule type" value="Genomic_DNA"/>
</dbReference>
<evidence type="ECO:0000256" key="9">
    <source>
        <dbReference type="ARBA" id="ARBA00022982"/>
    </source>
</evidence>
<keyword evidence="9" id="KW-0249">Electron transport</keyword>
<dbReference type="OrthoDB" id="167398at2759"/>
<dbReference type="Proteomes" id="UP000694255">
    <property type="component" value="Unassembled WGS sequence"/>
</dbReference>
<dbReference type="CDD" id="cd06186">
    <property type="entry name" value="NOX_Duox_like_FAD_NADP"/>
    <property type="match status" value="1"/>
</dbReference>
<keyword evidence="7 17" id="KW-0812">Transmembrane</keyword>
<keyword evidence="10 17" id="KW-1133">Transmembrane helix</keyword>
<keyword evidence="12" id="KW-0408">Iron</keyword>
<reference evidence="20 21" key="1">
    <citation type="journal article" date="2021" name="DNA Res.">
        <title>Genome analysis of Candida subhashii reveals its hybrid nature and dual mitochondrial genome conformations.</title>
        <authorList>
            <person name="Mixao V."/>
            <person name="Hegedusova E."/>
            <person name="Saus E."/>
            <person name="Pryszcz L.P."/>
            <person name="Cillingova A."/>
            <person name="Nosek J."/>
            <person name="Gabaldon T."/>
        </authorList>
    </citation>
    <scope>NUCLEOTIDE SEQUENCE [LARGE SCALE GENOMIC DNA]</scope>
    <source>
        <strain evidence="20 21">CBS 10753</strain>
    </source>
</reference>
<keyword evidence="13" id="KW-0406">Ion transport</keyword>
<dbReference type="GO" id="GO:0006879">
    <property type="term" value="P:intracellular iron ion homeostasis"/>
    <property type="evidence" value="ECO:0007669"/>
    <property type="project" value="TreeGrafter"/>
</dbReference>
<dbReference type="PANTHER" id="PTHR32361:SF9">
    <property type="entry name" value="FERRIC REDUCTASE TRANSMEMBRANE COMPONENT 3-RELATED"/>
    <property type="match status" value="1"/>
</dbReference>
<dbReference type="FunFam" id="3.40.50.80:FF:000046">
    <property type="entry name" value="Probable ferric reductase transmembrane component"/>
    <property type="match status" value="1"/>
</dbReference>
<keyword evidence="4" id="KW-0813">Transport</keyword>
<evidence type="ECO:0000256" key="5">
    <source>
        <dbReference type="ARBA" id="ARBA00022496"/>
    </source>
</evidence>
<evidence type="ECO:0000313" key="20">
    <source>
        <dbReference type="EMBL" id="KAG7665914.1"/>
    </source>
</evidence>
<dbReference type="GeneID" id="73467338"/>
<feature type="compositionally biased region" description="Low complexity" evidence="16">
    <location>
        <begin position="609"/>
        <end position="619"/>
    </location>
</feature>
<comment type="caution">
    <text evidence="20">The sequence shown here is derived from an EMBL/GenBank/DDBJ whole genome shotgun (WGS) entry which is preliminary data.</text>
</comment>
<comment type="cofactor">
    <cofactor evidence="1">
        <name>FAD</name>
        <dbReference type="ChEBI" id="CHEBI:57692"/>
    </cofactor>
</comment>
<comment type="similarity">
    <text evidence="3">Belongs to the ferric reductase (FRE) family.</text>
</comment>
<feature type="transmembrane region" description="Helical" evidence="17">
    <location>
        <begin position="273"/>
        <end position="292"/>
    </location>
</feature>
<keyword evidence="11" id="KW-0560">Oxidoreductase</keyword>
<keyword evidence="5" id="KW-0410">Iron transport</keyword>
<keyword evidence="8" id="KW-0274">FAD</keyword>
<evidence type="ECO:0000256" key="7">
    <source>
        <dbReference type="ARBA" id="ARBA00022692"/>
    </source>
</evidence>
<feature type="transmembrane region" description="Helical" evidence="17">
    <location>
        <begin position="227"/>
        <end position="245"/>
    </location>
</feature>
<keyword evidence="21" id="KW-1185">Reference proteome</keyword>
<accession>A0A8J5V5D1</accession>
<dbReference type="InterPro" id="IPR013130">
    <property type="entry name" value="Fe3_Rdtase_TM_dom"/>
</dbReference>
<evidence type="ECO:0000256" key="17">
    <source>
        <dbReference type="SAM" id="Phobius"/>
    </source>
</evidence>
<dbReference type="InterPro" id="IPR013121">
    <property type="entry name" value="Fe_red_NAD-bd_6"/>
</dbReference>
<dbReference type="Pfam" id="PF01794">
    <property type="entry name" value="Ferric_reduct"/>
    <property type="match status" value="1"/>
</dbReference>
<comment type="subcellular location">
    <subcellularLocation>
        <location evidence="2">Membrane</location>
        <topology evidence="2">Multi-pass membrane protein</topology>
    </subcellularLocation>
</comment>
<evidence type="ECO:0000256" key="6">
    <source>
        <dbReference type="ARBA" id="ARBA00022630"/>
    </source>
</evidence>
<feature type="signal peptide" evidence="18">
    <location>
        <begin position="1"/>
        <end position="19"/>
    </location>
</feature>
<dbReference type="SFLD" id="SFLDG01168">
    <property type="entry name" value="Ferric_reductase_subgroup_(FRE"/>
    <property type="match status" value="1"/>
</dbReference>
<keyword evidence="15" id="KW-0325">Glycoprotein</keyword>
<evidence type="ECO:0000256" key="16">
    <source>
        <dbReference type="SAM" id="MobiDB-lite"/>
    </source>
</evidence>
<dbReference type="PROSITE" id="PS51384">
    <property type="entry name" value="FAD_FR"/>
    <property type="match status" value="1"/>
</dbReference>
<dbReference type="InterPro" id="IPR051410">
    <property type="entry name" value="Ferric/Cupric_Reductase"/>
</dbReference>
<feature type="chain" id="PRO_5035201937" description="FAD-binding FR-type domain-containing protein" evidence="18">
    <location>
        <begin position="20"/>
        <end position="715"/>
    </location>
</feature>
<keyword evidence="18" id="KW-0732">Signal</keyword>
<evidence type="ECO:0000256" key="1">
    <source>
        <dbReference type="ARBA" id="ARBA00001974"/>
    </source>
</evidence>
<feature type="domain" description="FAD-binding FR-type" evidence="19">
    <location>
        <begin position="404"/>
        <end position="523"/>
    </location>
</feature>
<dbReference type="GO" id="GO:0006826">
    <property type="term" value="P:iron ion transport"/>
    <property type="evidence" value="ECO:0007669"/>
    <property type="project" value="UniProtKB-KW"/>
</dbReference>
<feature type="transmembrane region" description="Helical" evidence="17">
    <location>
        <begin position="370"/>
        <end position="388"/>
    </location>
</feature>
<dbReference type="GO" id="GO:0005886">
    <property type="term" value="C:plasma membrane"/>
    <property type="evidence" value="ECO:0007669"/>
    <property type="project" value="TreeGrafter"/>
</dbReference>
<dbReference type="Pfam" id="PF08030">
    <property type="entry name" value="NAD_binding_6"/>
    <property type="match status" value="1"/>
</dbReference>
<evidence type="ECO:0000256" key="13">
    <source>
        <dbReference type="ARBA" id="ARBA00023065"/>
    </source>
</evidence>
<evidence type="ECO:0000256" key="12">
    <source>
        <dbReference type="ARBA" id="ARBA00023004"/>
    </source>
</evidence>
<evidence type="ECO:0000256" key="11">
    <source>
        <dbReference type="ARBA" id="ARBA00023002"/>
    </source>
</evidence>
<evidence type="ECO:0000313" key="21">
    <source>
        <dbReference type="Proteomes" id="UP000694255"/>
    </source>
</evidence>
<evidence type="ECO:0000256" key="4">
    <source>
        <dbReference type="ARBA" id="ARBA00022448"/>
    </source>
</evidence>
<evidence type="ECO:0000256" key="14">
    <source>
        <dbReference type="ARBA" id="ARBA00023136"/>
    </source>
</evidence>
<dbReference type="RefSeq" id="XP_049266146.1">
    <property type="nucleotide sequence ID" value="XM_049409452.1"/>
</dbReference>
<dbReference type="InterPro" id="IPR013112">
    <property type="entry name" value="FAD-bd_8"/>
</dbReference>
<keyword evidence="14 17" id="KW-0472">Membrane</keyword>
<name>A0A8J5V5D1_9ASCO</name>
<dbReference type="SFLD" id="SFLDS00052">
    <property type="entry name" value="Ferric_Reductase_Domain"/>
    <property type="match status" value="1"/>
</dbReference>
<dbReference type="Pfam" id="PF08022">
    <property type="entry name" value="FAD_binding_8"/>
    <property type="match status" value="1"/>
</dbReference>
<evidence type="ECO:0000256" key="3">
    <source>
        <dbReference type="ARBA" id="ARBA00006278"/>
    </source>
</evidence>
<sequence>MKLYSYLILVTLYLLGAEAKPSPFTKYGDSISLYACNYQINVDVSFCPTAFNYTCLCQDENALATYAGCLAYKNRDSHAAQEALIEFCKGTELDKNWYAPAIKRYEQYAKSASEIKNFNKTVPIDVPFKLNVTRMNLFNDAYIQFLGNYDDSLLYGTSTLMYWLLIMVIGAISHWSKFLFPGFYRKLTGPITNYWRKHVLMPALFGRRKSQELYAWKILDCLLPSRFESVAIGAFYIFIIVIQAINMDYVEGDPVFASKYEATLRYASDRTGIVATIMMPLIFLFAGRNNILQWISGYNYATFMAFHRHTARIMFVLIVIHAVGFSISFGASYAKDMEENYLIWGTVATVAGGIILFQAMLFFRRRWYEIFLFIHILMAVFWVIGAWYHIYGLGYLVFVYPTVAVWAADRAVRLGRLLVFGFPTADVILLADETIKVVVPKPSYWHSIPGGHAFIHFLKPTYFWQSHPFTFTDSVEEKEYIILYVKVKGGITHSLYQLLSKTPGKAVKMKVGIEGPYGEATPAKTSDSAVFIAGGNGIPGIYSEVVDIALRAGQNCKKVLKLVWVVREYRSLFWFYDELTSLKNVNIQTTIYVTKPDSLACIEEFSSRFSGSESGSFTGSEKDSSKENGEFISDNEKVEIVERIKRDLSHIEFKDGRPNIEQLVAEGVNQSPGSTSFVACGHPAMVDEVRYSCVQNISNEGKKRVDFYEQLQVWA</sequence>
<keyword evidence="6" id="KW-0285">Flavoprotein</keyword>
<gene>
    <name evidence="20" type="ORF">J8A68_000537</name>
</gene>
<feature type="transmembrane region" description="Helical" evidence="17">
    <location>
        <begin position="160"/>
        <end position="180"/>
    </location>
</feature>
<dbReference type="PANTHER" id="PTHR32361">
    <property type="entry name" value="FERRIC/CUPRIC REDUCTASE TRANSMEMBRANE COMPONENT"/>
    <property type="match status" value="1"/>
</dbReference>
<feature type="region of interest" description="Disordered" evidence="16">
    <location>
        <begin position="609"/>
        <end position="628"/>
    </location>
</feature>
<evidence type="ECO:0000256" key="15">
    <source>
        <dbReference type="ARBA" id="ARBA00023180"/>
    </source>
</evidence>
<organism evidence="20 21">
    <name type="scientific">[Candida] subhashii</name>
    <dbReference type="NCBI Taxonomy" id="561895"/>
    <lineage>
        <taxon>Eukaryota</taxon>
        <taxon>Fungi</taxon>
        <taxon>Dikarya</taxon>
        <taxon>Ascomycota</taxon>
        <taxon>Saccharomycotina</taxon>
        <taxon>Pichiomycetes</taxon>
        <taxon>Debaryomycetaceae</taxon>
        <taxon>Spathaspora</taxon>
    </lineage>
</organism>
<evidence type="ECO:0000256" key="2">
    <source>
        <dbReference type="ARBA" id="ARBA00004141"/>
    </source>
</evidence>
<feature type="transmembrane region" description="Helical" evidence="17">
    <location>
        <begin position="341"/>
        <end position="363"/>
    </location>
</feature>
<evidence type="ECO:0000259" key="19">
    <source>
        <dbReference type="PROSITE" id="PS51384"/>
    </source>
</evidence>
<protein>
    <recommendedName>
        <fullName evidence="19">FAD-binding FR-type domain-containing protein</fullName>
    </recommendedName>
</protein>
<feature type="transmembrane region" description="Helical" evidence="17">
    <location>
        <begin position="313"/>
        <end position="335"/>
    </location>
</feature>
<proteinExistence type="inferred from homology"/>
<evidence type="ECO:0000256" key="10">
    <source>
        <dbReference type="ARBA" id="ARBA00022989"/>
    </source>
</evidence>
<dbReference type="GO" id="GO:0000293">
    <property type="term" value="F:ferric-chelate reductase activity"/>
    <property type="evidence" value="ECO:0007669"/>
    <property type="project" value="UniProtKB-ARBA"/>
</dbReference>